<dbReference type="InterPro" id="IPR036412">
    <property type="entry name" value="HAD-like_sf"/>
</dbReference>
<evidence type="ECO:0000256" key="7">
    <source>
        <dbReference type="ARBA" id="ARBA00022801"/>
    </source>
</evidence>
<evidence type="ECO:0000256" key="2">
    <source>
        <dbReference type="ARBA" id="ARBA00005135"/>
    </source>
</evidence>
<dbReference type="NCBIfam" id="TIGR01488">
    <property type="entry name" value="HAD-SF-IB"/>
    <property type="match status" value="1"/>
</dbReference>
<dbReference type="SUPFAM" id="SSF56784">
    <property type="entry name" value="HAD-like"/>
    <property type="match status" value="1"/>
</dbReference>
<accession>A0A1G5RUV2</accession>
<dbReference type="PANTHER" id="PTHR43344">
    <property type="entry name" value="PHOSPHOSERINE PHOSPHATASE"/>
    <property type="match status" value="1"/>
</dbReference>
<evidence type="ECO:0000256" key="3">
    <source>
        <dbReference type="ARBA" id="ARBA00009184"/>
    </source>
</evidence>
<dbReference type="STRING" id="1120920.SAMN03080599_00885"/>
<evidence type="ECO:0000256" key="8">
    <source>
        <dbReference type="ARBA" id="ARBA00022842"/>
    </source>
</evidence>
<protein>
    <recommendedName>
        <fullName evidence="4">phosphoserine phosphatase</fullName>
        <ecNumber evidence="4">3.1.3.3</ecNumber>
    </recommendedName>
</protein>
<evidence type="ECO:0000256" key="5">
    <source>
        <dbReference type="ARBA" id="ARBA00022605"/>
    </source>
</evidence>
<comment type="similarity">
    <text evidence="3">Belongs to the HAD-like hydrolase superfamily. SerB family.</text>
</comment>
<comment type="catalytic activity">
    <reaction evidence="10">
        <text>O-phospho-L-serine + H2O = L-serine + phosphate</text>
        <dbReference type="Rhea" id="RHEA:21208"/>
        <dbReference type="ChEBI" id="CHEBI:15377"/>
        <dbReference type="ChEBI" id="CHEBI:33384"/>
        <dbReference type="ChEBI" id="CHEBI:43474"/>
        <dbReference type="ChEBI" id="CHEBI:57524"/>
        <dbReference type="EC" id="3.1.3.3"/>
    </reaction>
</comment>
<dbReference type="RefSeq" id="WP_092589684.1">
    <property type="nucleotide sequence ID" value="NZ_FMWL01000003.1"/>
</dbReference>
<dbReference type="InterPro" id="IPR050582">
    <property type="entry name" value="HAD-like_SerB"/>
</dbReference>
<keyword evidence="8" id="KW-0460">Magnesium</keyword>
<keyword evidence="13" id="KW-1185">Reference proteome</keyword>
<organism evidence="12 13">
    <name type="scientific">Acidaminobacter hydrogenoformans DSM 2784</name>
    <dbReference type="NCBI Taxonomy" id="1120920"/>
    <lineage>
        <taxon>Bacteria</taxon>
        <taxon>Bacillati</taxon>
        <taxon>Bacillota</taxon>
        <taxon>Clostridia</taxon>
        <taxon>Peptostreptococcales</taxon>
        <taxon>Acidaminobacteraceae</taxon>
        <taxon>Acidaminobacter</taxon>
    </lineage>
</organism>
<dbReference type="GO" id="GO:0000287">
    <property type="term" value="F:magnesium ion binding"/>
    <property type="evidence" value="ECO:0007669"/>
    <property type="project" value="TreeGrafter"/>
</dbReference>
<dbReference type="Pfam" id="PF12710">
    <property type="entry name" value="HAD"/>
    <property type="match status" value="1"/>
</dbReference>
<keyword evidence="7 12" id="KW-0378">Hydrolase</keyword>
<evidence type="ECO:0000256" key="11">
    <source>
        <dbReference type="ARBA" id="ARBA00048523"/>
    </source>
</evidence>
<dbReference type="GO" id="GO:0005737">
    <property type="term" value="C:cytoplasm"/>
    <property type="evidence" value="ECO:0007669"/>
    <property type="project" value="TreeGrafter"/>
</dbReference>
<dbReference type="PANTHER" id="PTHR43344:SF2">
    <property type="entry name" value="PHOSPHOSERINE PHOSPHATASE"/>
    <property type="match status" value="1"/>
</dbReference>
<evidence type="ECO:0000313" key="12">
    <source>
        <dbReference type="EMBL" id="SCZ77687.1"/>
    </source>
</evidence>
<comment type="cofactor">
    <cofactor evidence="1">
        <name>Mg(2+)</name>
        <dbReference type="ChEBI" id="CHEBI:18420"/>
    </cofactor>
</comment>
<dbReference type="Gene3D" id="1.20.1440.100">
    <property type="entry name" value="SG protein - dephosphorylation function"/>
    <property type="match status" value="1"/>
</dbReference>
<dbReference type="GO" id="GO:0006564">
    <property type="term" value="P:L-serine biosynthetic process"/>
    <property type="evidence" value="ECO:0007669"/>
    <property type="project" value="UniProtKB-KW"/>
</dbReference>
<dbReference type="GO" id="GO:0036424">
    <property type="term" value="F:L-phosphoserine phosphatase activity"/>
    <property type="evidence" value="ECO:0007669"/>
    <property type="project" value="TreeGrafter"/>
</dbReference>
<evidence type="ECO:0000256" key="1">
    <source>
        <dbReference type="ARBA" id="ARBA00001946"/>
    </source>
</evidence>
<dbReference type="OrthoDB" id="9794212at2"/>
<comment type="pathway">
    <text evidence="2">Amino-acid biosynthesis; L-serine biosynthesis; L-serine from 3-phospho-D-glycerate: step 3/3.</text>
</comment>
<comment type="catalytic activity">
    <reaction evidence="11">
        <text>O-phospho-D-serine + H2O = D-serine + phosphate</text>
        <dbReference type="Rhea" id="RHEA:24873"/>
        <dbReference type="ChEBI" id="CHEBI:15377"/>
        <dbReference type="ChEBI" id="CHEBI:35247"/>
        <dbReference type="ChEBI" id="CHEBI:43474"/>
        <dbReference type="ChEBI" id="CHEBI:58680"/>
        <dbReference type="EC" id="3.1.3.3"/>
    </reaction>
</comment>
<keyword evidence="5" id="KW-0028">Amino-acid biosynthesis</keyword>
<dbReference type="EMBL" id="FMWL01000003">
    <property type="protein sequence ID" value="SCZ77687.1"/>
    <property type="molecule type" value="Genomic_DNA"/>
</dbReference>
<reference evidence="12 13" key="1">
    <citation type="submission" date="2016-10" db="EMBL/GenBank/DDBJ databases">
        <authorList>
            <person name="de Groot N.N."/>
        </authorList>
    </citation>
    <scope>NUCLEOTIDE SEQUENCE [LARGE SCALE GENOMIC DNA]</scope>
    <source>
        <strain evidence="12 13">DSM 2784</strain>
    </source>
</reference>
<dbReference type="AlphaFoldDB" id="A0A1G5RUV2"/>
<proteinExistence type="inferred from homology"/>
<dbReference type="InterPro" id="IPR006385">
    <property type="entry name" value="HAD_hydro_SerB1"/>
</dbReference>
<keyword evidence="6" id="KW-0479">Metal-binding</keyword>
<evidence type="ECO:0000256" key="4">
    <source>
        <dbReference type="ARBA" id="ARBA00012640"/>
    </source>
</evidence>
<evidence type="ECO:0000256" key="10">
    <source>
        <dbReference type="ARBA" id="ARBA00048138"/>
    </source>
</evidence>
<evidence type="ECO:0000256" key="6">
    <source>
        <dbReference type="ARBA" id="ARBA00022723"/>
    </source>
</evidence>
<dbReference type="InterPro" id="IPR023214">
    <property type="entry name" value="HAD_sf"/>
</dbReference>
<dbReference type="Proteomes" id="UP000199208">
    <property type="component" value="Unassembled WGS sequence"/>
</dbReference>
<keyword evidence="9" id="KW-0718">Serine biosynthesis</keyword>
<name>A0A1G5RUV2_9FIRM</name>
<gene>
    <name evidence="12" type="ORF">SAMN03080599_00885</name>
</gene>
<dbReference type="Gene3D" id="3.40.50.1000">
    <property type="entry name" value="HAD superfamily/HAD-like"/>
    <property type="match status" value="1"/>
</dbReference>
<dbReference type="NCBIfam" id="TIGR01490">
    <property type="entry name" value="HAD-SF-IB-hyp1"/>
    <property type="match status" value="1"/>
</dbReference>
<sequence>MGPVGAFFDIDGTLYRDSLMVEHFKKLVKYEVVDPVVWHRNVKKTYEEWKKRRAEYDDYLIELSQIYIRSLTGLNKSSLDFIADQVIKLKGEEVYSYSRQRIQYHLWAGHKIFFISGSPDFLVEKMAEKYSATEFRGTHYDVNHKGNFTGHIDPMWDSENKNRAIMDFVARHNIDLSASYAYGDTNGDYSMFQLVGHPVAINPTRELVRNIQSDTEMMDKIDIIVERKDVIFRLPSAVEIL</sequence>
<evidence type="ECO:0000256" key="9">
    <source>
        <dbReference type="ARBA" id="ARBA00023299"/>
    </source>
</evidence>
<evidence type="ECO:0000313" key="13">
    <source>
        <dbReference type="Proteomes" id="UP000199208"/>
    </source>
</evidence>
<dbReference type="EC" id="3.1.3.3" evidence="4"/>